<feature type="compositionally biased region" description="Basic and acidic residues" evidence="1">
    <location>
        <begin position="102"/>
        <end position="117"/>
    </location>
</feature>
<evidence type="ECO:0000256" key="1">
    <source>
        <dbReference type="SAM" id="MobiDB-lite"/>
    </source>
</evidence>
<evidence type="ECO:0000313" key="3">
    <source>
        <dbReference type="Proteomes" id="UP001199106"/>
    </source>
</evidence>
<proteinExistence type="predicted"/>
<reference evidence="2" key="1">
    <citation type="submission" date="2021-07" db="EMBL/GenBank/DDBJ databases">
        <title>Genome Resource of American Ginseng Black Spot Pathogen Alternaria panax.</title>
        <authorList>
            <person name="Qiu C."/>
            <person name="Wang W."/>
            <person name="Liu Z."/>
        </authorList>
    </citation>
    <scope>NUCLEOTIDE SEQUENCE</scope>
    <source>
        <strain evidence="2">BNCC115425</strain>
    </source>
</reference>
<dbReference type="AlphaFoldDB" id="A0AAD4FGK0"/>
<name>A0AAD4FGK0_9PLEO</name>
<feature type="region of interest" description="Disordered" evidence="1">
    <location>
        <begin position="102"/>
        <end position="137"/>
    </location>
</feature>
<keyword evidence="3" id="KW-1185">Reference proteome</keyword>
<feature type="compositionally biased region" description="Basic and acidic residues" evidence="1">
    <location>
        <begin position="33"/>
        <end position="48"/>
    </location>
</feature>
<feature type="compositionally biased region" description="Polar residues" evidence="1">
    <location>
        <begin position="56"/>
        <end position="68"/>
    </location>
</feature>
<feature type="compositionally biased region" description="Polar residues" evidence="1">
    <location>
        <begin position="17"/>
        <end position="27"/>
    </location>
</feature>
<organism evidence="2 3">
    <name type="scientific">Alternaria panax</name>
    <dbReference type="NCBI Taxonomy" id="48097"/>
    <lineage>
        <taxon>Eukaryota</taxon>
        <taxon>Fungi</taxon>
        <taxon>Dikarya</taxon>
        <taxon>Ascomycota</taxon>
        <taxon>Pezizomycotina</taxon>
        <taxon>Dothideomycetes</taxon>
        <taxon>Pleosporomycetidae</taxon>
        <taxon>Pleosporales</taxon>
        <taxon>Pleosporineae</taxon>
        <taxon>Pleosporaceae</taxon>
        <taxon>Alternaria</taxon>
        <taxon>Alternaria sect. Panax</taxon>
    </lineage>
</organism>
<protein>
    <submittedName>
        <fullName evidence="2">Uncharacterized protein</fullName>
    </submittedName>
</protein>
<accession>A0AAD4FGK0</accession>
<comment type="caution">
    <text evidence="2">The sequence shown here is derived from an EMBL/GenBank/DDBJ whole genome shotgun (WGS) entry which is preliminary data.</text>
</comment>
<feature type="region of interest" description="Disordered" evidence="1">
    <location>
        <begin position="1"/>
        <end position="90"/>
    </location>
</feature>
<sequence>MKSAPTRPPRRPRETTIDSTIKPTNDAGNDKSGIVEHDLVNEDKHESVVSEALRSSFRQPGLTPQESSDLVFGTGSKVETRRKQQAGCIDDRIAPDVHEFASQIVRDDPLGEAEKMTEASSPSQKPYASGLENSPLGIREGEIPVESHAQVLANPSRTVTSTWVSRTNLPADALVPQYGNQNRSLKFGSLGGALQVAKHAQESQPFQEQPSHDVSTCKPGMFHAQAVTQFDRFALTAIPGTPPYTPQKGEPSHK</sequence>
<dbReference type="Proteomes" id="UP001199106">
    <property type="component" value="Unassembled WGS sequence"/>
</dbReference>
<gene>
    <name evidence="2" type="ORF">G6011_05045</name>
</gene>
<dbReference type="EMBL" id="JAANER010000007">
    <property type="protein sequence ID" value="KAG9187174.1"/>
    <property type="molecule type" value="Genomic_DNA"/>
</dbReference>
<evidence type="ECO:0000313" key="2">
    <source>
        <dbReference type="EMBL" id="KAG9187174.1"/>
    </source>
</evidence>